<feature type="transmembrane region" description="Helical" evidence="1">
    <location>
        <begin position="496"/>
        <end position="517"/>
    </location>
</feature>
<comment type="caution">
    <text evidence="2">The sequence shown here is derived from an EMBL/GenBank/DDBJ whole genome shotgun (WGS) entry which is preliminary data.</text>
</comment>
<evidence type="ECO:0008006" key="4">
    <source>
        <dbReference type="Google" id="ProtNLM"/>
    </source>
</evidence>
<accession>A0A558DGJ0</accession>
<dbReference type="AlphaFoldDB" id="A0A558DGJ0"/>
<feature type="transmembrane region" description="Helical" evidence="1">
    <location>
        <begin position="422"/>
        <end position="443"/>
    </location>
</feature>
<reference evidence="2 3" key="1">
    <citation type="submission" date="2019-07" db="EMBL/GenBank/DDBJ databases">
        <authorList>
            <person name="Duangmal K."/>
            <person name="Teo W.F.A."/>
        </authorList>
    </citation>
    <scope>NUCLEOTIDE SEQUENCE [LARGE SCALE GENOMIC DNA]</scope>
    <source>
        <strain evidence="2 3">TBRC 6029</strain>
    </source>
</reference>
<dbReference type="EMBL" id="VJWX01000026">
    <property type="protein sequence ID" value="TVT60112.1"/>
    <property type="molecule type" value="Genomic_DNA"/>
</dbReference>
<keyword evidence="1" id="KW-0472">Membrane</keyword>
<feature type="transmembrane region" description="Helical" evidence="1">
    <location>
        <begin position="232"/>
        <end position="250"/>
    </location>
</feature>
<keyword evidence="1" id="KW-1133">Transmembrane helix</keyword>
<evidence type="ECO:0000313" key="3">
    <source>
        <dbReference type="Proteomes" id="UP000320011"/>
    </source>
</evidence>
<name>A0A558DGJ0_9PSEU</name>
<reference evidence="2 3" key="2">
    <citation type="submission" date="2019-08" db="EMBL/GenBank/DDBJ databases">
        <title>Amycolatopsis acidicola sp. nov., isolated from peat swamp forest soil.</title>
        <authorList>
            <person name="Srisuk N."/>
        </authorList>
    </citation>
    <scope>NUCLEOTIDE SEQUENCE [LARGE SCALE GENOMIC DNA]</scope>
    <source>
        <strain evidence="2 3">TBRC 6029</strain>
    </source>
</reference>
<feature type="transmembrane region" description="Helical" evidence="1">
    <location>
        <begin position="120"/>
        <end position="145"/>
    </location>
</feature>
<feature type="transmembrane region" description="Helical" evidence="1">
    <location>
        <begin position="289"/>
        <end position="308"/>
    </location>
</feature>
<dbReference type="RefSeq" id="WP_144586053.1">
    <property type="nucleotide sequence ID" value="NZ_VJWX01000026.1"/>
</dbReference>
<dbReference type="OrthoDB" id="2014935at2"/>
<sequence length="523" mass="54439">MNGTGTLVKLVLRRERLIAPLWILLLTALAVGQAKRYAANFPTAQSVAEFARDMTANKALTAFAGEVPSATVAGMAVWKNADAIYTILALIVVLTVVRHTRREEDSGRAELVGAGVVSRYAQLTAALVVTTAAVVTTGLLTTLGMVSLGYDAAGSTAFGAAIVAVGLVFTGVAAVTAQLAESGRTATGLAAIVLGFSYLVRFIADGSGLTGLKWLSLQGWSHLVKPYGSDNLAALVPSVAVTALTFVAAYELNARRDVGRGLVGQRPGPAGSTRLRGPLALAWRLHRGLLAGWVAGFAVAGLVLGALARSIPEVSRTGASVQEFLRRYTASPDATMTDAYLWLITLSLGYVVTLYPLLALLRMRAEETSGHSELLLSTPVHRLRWAASHLVFALAGPVVILAVGGLALGFTAGAPLAVLGGALLQVPAVWVPAGVGILAYGVVPKAAATIAWATFLFVNLFGEILGPILGLDYWVAKYFVPFPNLPMVLSGEPFTPVPVAVMTALAAALTTVGLTTLRRRAIG</sequence>
<evidence type="ECO:0000313" key="2">
    <source>
        <dbReference type="EMBL" id="TVT60112.1"/>
    </source>
</evidence>
<organism evidence="2 3">
    <name type="scientific">Amycolatopsis rhizosphaerae</name>
    <dbReference type="NCBI Taxonomy" id="2053003"/>
    <lineage>
        <taxon>Bacteria</taxon>
        <taxon>Bacillati</taxon>
        <taxon>Actinomycetota</taxon>
        <taxon>Actinomycetes</taxon>
        <taxon>Pseudonocardiales</taxon>
        <taxon>Pseudonocardiaceae</taxon>
        <taxon>Amycolatopsis</taxon>
    </lineage>
</organism>
<keyword evidence="3" id="KW-1185">Reference proteome</keyword>
<feature type="transmembrane region" description="Helical" evidence="1">
    <location>
        <begin position="339"/>
        <end position="361"/>
    </location>
</feature>
<dbReference type="Proteomes" id="UP000320011">
    <property type="component" value="Unassembled WGS sequence"/>
</dbReference>
<feature type="transmembrane region" description="Helical" evidence="1">
    <location>
        <begin position="83"/>
        <end position="100"/>
    </location>
</feature>
<gene>
    <name evidence="2" type="ORF">FNH05_04860</name>
</gene>
<feature type="transmembrane region" description="Helical" evidence="1">
    <location>
        <begin position="189"/>
        <end position="212"/>
    </location>
</feature>
<evidence type="ECO:0000256" key="1">
    <source>
        <dbReference type="SAM" id="Phobius"/>
    </source>
</evidence>
<feature type="transmembrane region" description="Helical" evidence="1">
    <location>
        <begin position="450"/>
        <end position="476"/>
    </location>
</feature>
<proteinExistence type="predicted"/>
<protein>
    <recommendedName>
        <fullName evidence="4">ABC transporter permease</fullName>
    </recommendedName>
</protein>
<feature type="transmembrane region" description="Helical" evidence="1">
    <location>
        <begin position="390"/>
        <end position="410"/>
    </location>
</feature>
<feature type="transmembrane region" description="Helical" evidence="1">
    <location>
        <begin position="157"/>
        <end position="177"/>
    </location>
</feature>
<keyword evidence="1" id="KW-0812">Transmembrane</keyword>